<comment type="pathway">
    <text evidence="6">Steroid metabolism.</text>
</comment>
<dbReference type="Pfam" id="PF08498">
    <property type="entry name" value="Sterol_MT_C"/>
    <property type="match status" value="1"/>
</dbReference>
<accession>A0A9P6U7R8</accession>
<dbReference type="GO" id="GO:0006696">
    <property type="term" value="P:ergosterol biosynthetic process"/>
    <property type="evidence" value="ECO:0007669"/>
    <property type="project" value="TreeGrafter"/>
</dbReference>
<comment type="caution">
    <text evidence="9">The sequence shown here is derived from an EMBL/GenBank/DDBJ whole genome shotgun (WGS) entry which is preliminary data.</text>
</comment>
<dbReference type="PANTHER" id="PTHR44068:SF1">
    <property type="entry name" value="HYPOTHETICAL LOC100005854"/>
    <property type="match status" value="1"/>
</dbReference>
<dbReference type="PROSITE" id="PS51685">
    <property type="entry name" value="SAM_MT_ERG6_SMT"/>
    <property type="match status" value="1"/>
</dbReference>
<dbReference type="InterPro" id="IPR030384">
    <property type="entry name" value="MeTrfase_SMT"/>
</dbReference>
<sequence>MSPTRESSTTVVTQSNKQDLERAKLLHGSTWDEAHHEDSFLSKLKNKDRNFQPELVEEYMKHWKKDEPTEETEQDRDERTHSYKAVTNGFYNLATDFYEYAWGTSFHFCRFHFREPFEQAVARHEHYLAARGGFKSSDRILDIGCGVGGPARAIAHFTGAHITGLNNNDYQIQRARRYATMHGLDHQQEFVKGDFMNMPFDDNSFDACYAIEATVHAATLEGVYGEAFRVLKPGGTFACYEWVMTDKFDPSNPEHQRVVRGIELGNGIVAMRTRQECLQALNTVGFDVQHSQDLVETSNDAIPWYYPIAGDVRQANTMWDYVTVVRTTTPGRKVTTALVSVLEKLGLAAPGSTKVSQILQTAADSLVEAARMDIFTPMFFFVAKKPAA</sequence>
<feature type="region of interest" description="Disordered" evidence="7">
    <location>
        <begin position="61"/>
        <end position="80"/>
    </location>
</feature>
<evidence type="ECO:0000256" key="5">
    <source>
        <dbReference type="PROSITE-ProRule" id="PRU01022"/>
    </source>
</evidence>
<evidence type="ECO:0000256" key="2">
    <source>
        <dbReference type="ARBA" id="ARBA00022679"/>
    </source>
</evidence>
<evidence type="ECO:0000256" key="3">
    <source>
        <dbReference type="ARBA" id="ARBA00022691"/>
    </source>
</evidence>
<keyword evidence="10" id="KW-1185">Reference proteome</keyword>
<keyword evidence="2 5" id="KW-0808">Transferase</keyword>
<evidence type="ECO:0000259" key="8">
    <source>
        <dbReference type="PROSITE" id="PS51685"/>
    </source>
</evidence>
<dbReference type="GO" id="GO:0005783">
    <property type="term" value="C:endoplasmic reticulum"/>
    <property type="evidence" value="ECO:0007669"/>
    <property type="project" value="TreeGrafter"/>
</dbReference>
<keyword evidence="3 5" id="KW-0949">S-adenosyl-L-methionine</keyword>
<dbReference type="CDD" id="cd02440">
    <property type="entry name" value="AdoMet_MTases"/>
    <property type="match status" value="1"/>
</dbReference>
<evidence type="ECO:0000313" key="10">
    <source>
        <dbReference type="Proteomes" id="UP000807716"/>
    </source>
</evidence>
<dbReference type="InterPro" id="IPR013216">
    <property type="entry name" value="Methyltransf_11"/>
</dbReference>
<keyword evidence="6" id="KW-0444">Lipid biosynthesis</keyword>
<dbReference type="InterPro" id="IPR050447">
    <property type="entry name" value="Erg6_SMT_methyltransf"/>
</dbReference>
<reference evidence="9" key="1">
    <citation type="journal article" date="2020" name="Fungal Divers.">
        <title>Resolving the Mortierellaceae phylogeny through synthesis of multi-gene phylogenetics and phylogenomics.</title>
        <authorList>
            <person name="Vandepol N."/>
            <person name="Liber J."/>
            <person name="Desiro A."/>
            <person name="Na H."/>
            <person name="Kennedy M."/>
            <person name="Barry K."/>
            <person name="Grigoriev I.V."/>
            <person name="Miller A.N."/>
            <person name="O'Donnell K."/>
            <person name="Stajich J.E."/>
            <person name="Bonito G."/>
        </authorList>
    </citation>
    <scope>NUCLEOTIDE SEQUENCE</scope>
    <source>
        <strain evidence="9">BC1065</strain>
    </source>
</reference>
<dbReference type="Pfam" id="PF08241">
    <property type="entry name" value="Methyltransf_11"/>
    <property type="match status" value="1"/>
</dbReference>
<dbReference type="EC" id="2.1.1.-" evidence="6"/>
<evidence type="ECO:0000256" key="4">
    <source>
        <dbReference type="ARBA" id="ARBA00038188"/>
    </source>
</evidence>
<comment type="similarity">
    <text evidence="4 5 6">Belongs to the class I-like SAM-binding methyltransferase superfamily. Erg6/SMT family.</text>
</comment>
<keyword evidence="6" id="KW-0756">Sterol biosynthesis</keyword>
<keyword evidence="1 5" id="KW-0489">Methyltransferase</keyword>
<dbReference type="GO" id="GO:0003838">
    <property type="term" value="F:sterol 24-C-methyltransferase activity"/>
    <property type="evidence" value="ECO:0007669"/>
    <property type="project" value="TreeGrafter"/>
</dbReference>
<evidence type="ECO:0000256" key="1">
    <source>
        <dbReference type="ARBA" id="ARBA00022603"/>
    </source>
</evidence>
<comment type="function">
    <text evidence="6">Catalyzes the transfer of methyl groups from S-adenosyl-methionine to the C-24 of sterols.</text>
</comment>
<evidence type="ECO:0000256" key="7">
    <source>
        <dbReference type="SAM" id="MobiDB-lite"/>
    </source>
</evidence>
<dbReference type="OrthoDB" id="4310724at2759"/>
<dbReference type="InterPro" id="IPR029063">
    <property type="entry name" value="SAM-dependent_MTases_sf"/>
</dbReference>
<feature type="domain" description="SAM-dependent methyltransferase Erg6/SMT-type" evidence="8">
    <location>
        <begin position="90"/>
        <end position="386"/>
    </location>
</feature>
<name>A0A9P6U7R8_9FUNG</name>
<keyword evidence="6" id="KW-0752">Steroid biosynthesis</keyword>
<keyword evidence="6" id="KW-1207">Sterol metabolism</keyword>
<dbReference type="EMBL" id="JAAAJB010000143">
    <property type="protein sequence ID" value="KAG0264245.1"/>
    <property type="molecule type" value="Genomic_DNA"/>
</dbReference>
<dbReference type="AlphaFoldDB" id="A0A9P6U7R8"/>
<dbReference type="Proteomes" id="UP000807716">
    <property type="component" value="Unassembled WGS sequence"/>
</dbReference>
<dbReference type="PANTHER" id="PTHR44068">
    <property type="entry name" value="ZGC:194242"/>
    <property type="match status" value="1"/>
</dbReference>
<proteinExistence type="inferred from homology"/>
<dbReference type="GO" id="GO:0032259">
    <property type="term" value="P:methylation"/>
    <property type="evidence" value="ECO:0007669"/>
    <property type="project" value="UniProtKB-KW"/>
</dbReference>
<evidence type="ECO:0000313" key="9">
    <source>
        <dbReference type="EMBL" id="KAG0264245.1"/>
    </source>
</evidence>
<organism evidence="9 10">
    <name type="scientific">Actinomortierella ambigua</name>
    <dbReference type="NCBI Taxonomy" id="1343610"/>
    <lineage>
        <taxon>Eukaryota</taxon>
        <taxon>Fungi</taxon>
        <taxon>Fungi incertae sedis</taxon>
        <taxon>Mucoromycota</taxon>
        <taxon>Mortierellomycotina</taxon>
        <taxon>Mortierellomycetes</taxon>
        <taxon>Mortierellales</taxon>
        <taxon>Mortierellaceae</taxon>
        <taxon>Actinomortierella</taxon>
    </lineage>
</organism>
<keyword evidence="6" id="KW-0443">Lipid metabolism</keyword>
<dbReference type="InterPro" id="IPR013705">
    <property type="entry name" value="Sterol_MeTrfase_C"/>
</dbReference>
<keyword evidence="6" id="KW-0753">Steroid metabolism</keyword>
<dbReference type="Gene3D" id="3.40.50.150">
    <property type="entry name" value="Vaccinia Virus protein VP39"/>
    <property type="match status" value="1"/>
</dbReference>
<gene>
    <name evidence="9" type="primary">ERG6_1</name>
    <name evidence="9" type="ORF">DFQ27_001322</name>
</gene>
<evidence type="ECO:0000256" key="6">
    <source>
        <dbReference type="RuleBase" id="RU362025"/>
    </source>
</evidence>
<protein>
    <recommendedName>
        <fullName evidence="6">Sterol 24-C-methyltransferase</fullName>
        <ecNumber evidence="6">2.1.1.-</ecNumber>
    </recommendedName>
    <alternativeName>
        <fullName evidence="6">Delta(24)-sterol C-methyltransferase</fullName>
    </alternativeName>
</protein>
<dbReference type="SUPFAM" id="SSF53335">
    <property type="entry name" value="S-adenosyl-L-methionine-dependent methyltransferases"/>
    <property type="match status" value="1"/>
</dbReference>